<proteinExistence type="predicted"/>
<dbReference type="InterPro" id="IPR032812">
    <property type="entry name" value="SbsA_Ig"/>
</dbReference>
<keyword evidence="1" id="KW-0732">Signal</keyword>
<dbReference type="Proteomes" id="UP000824246">
    <property type="component" value="Unassembled WGS sequence"/>
</dbReference>
<evidence type="ECO:0000313" key="4">
    <source>
        <dbReference type="Proteomes" id="UP000824246"/>
    </source>
</evidence>
<dbReference type="EMBL" id="DXFB01000170">
    <property type="protein sequence ID" value="HIX45896.1"/>
    <property type="molecule type" value="Genomic_DNA"/>
</dbReference>
<accession>A0A9D2AR14</accession>
<reference evidence="3" key="1">
    <citation type="journal article" date="2021" name="PeerJ">
        <title>Extensive microbial diversity within the chicken gut microbiome revealed by metagenomics and culture.</title>
        <authorList>
            <person name="Gilroy R."/>
            <person name="Ravi A."/>
            <person name="Getino M."/>
            <person name="Pursley I."/>
            <person name="Horton D.L."/>
            <person name="Alikhan N.F."/>
            <person name="Baker D."/>
            <person name="Gharbi K."/>
            <person name="Hall N."/>
            <person name="Watson M."/>
            <person name="Adriaenssens E.M."/>
            <person name="Foster-Nyarko E."/>
            <person name="Jarju S."/>
            <person name="Secka A."/>
            <person name="Antonio M."/>
            <person name="Oren A."/>
            <person name="Chaudhuri R.R."/>
            <person name="La Ragione R."/>
            <person name="Hildebrand F."/>
            <person name="Pallen M.J."/>
        </authorList>
    </citation>
    <scope>NUCLEOTIDE SEQUENCE</scope>
    <source>
        <strain evidence="3">ChiHjej12B11-16260</strain>
    </source>
</reference>
<reference evidence="3" key="2">
    <citation type="submission" date="2021-04" db="EMBL/GenBank/DDBJ databases">
        <authorList>
            <person name="Gilroy R."/>
        </authorList>
    </citation>
    <scope>NUCLEOTIDE SEQUENCE</scope>
    <source>
        <strain evidence="3">ChiHjej12B11-16260</strain>
    </source>
</reference>
<evidence type="ECO:0000259" key="2">
    <source>
        <dbReference type="Pfam" id="PF13205"/>
    </source>
</evidence>
<evidence type="ECO:0000313" key="3">
    <source>
        <dbReference type="EMBL" id="HIX45896.1"/>
    </source>
</evidence>
<dbReference type="Pfam" id="PF13205">
    <property type="entry name" value="Big_5"/>
    <property type="match status" value="1"/>
</dbReference>
<gene>
    <name evidence="3" type="ORF">H9982_06710</name>
</gene>
<evidence type="ECO:0000256" key="1">
    <source>
        <dbReference type="ARBA" id="ARBA00022729"/>
    </source>
</evidence>
<protein>
    <submittedName>
        <fullName evidence="3">Ig-like domain-containing protein</fullName>
    </submittedName>
</protein>
<name>A0A9D2AR14_9BACT</name>
<dbReference type="AlphaFoldDB" id="A0A9D2AR14"/>
<feature type="domain" description="SbsA Ig-like" evidence="2">
    <location>
        <begin position="132"/>
        <end position="236"/>
    </location>
</feature>
<comment type="caution">
    <text evidence="3">The sequence shown here is derived from an EMBL/GenBank/DDBJ whole genome shotgun (WGS) entry which is preliminary data.</text>
</comment>
<sequence length="466" mass="50373">MLPLAICLIMAGCAKWDEFEPLPADTWGAACELTVETPDTVTTTELPITVITRNASYVALLLSDTAMVNIDYTTLLQEQYPGASRIETNYEGDTLDLNVSGVVAGNTYFLYVVGVNKAGVQTTFNKAIGAIDVTAPVITSTFPLTPTNEGRTVTLAFNETIVRESGAGAITYQVLDGTMSEVYKGTIAETDIEASGRNLRVSLPASVVFAENVQYAVLLSFAEGAVADVYGNLMAAINNQLEAGGLPSGPWWRYINEGGGGDTPGDVYGFLSEGTYVWSFDWEDSQSSYTGMTTTTQFTCAGETSFDGMDAYKWDISGFLVDVGFFDASTSMTFNGFSFEYSGKNFFIIMDESLQDYAQIGTAEFTDGSSRPIWLAYLDGNQVGADVTFEYENGTLQPSPLTPNLVLITESDQAGYVSLVAYINNATVSYAEEDAMVSSAKIREQIKAFNPATAPKFACKKMMNRF</sequence>
<organism evidence="3 4">
    <name type="scientific">Candidatus Barnesiella excrementipullorum</name>
    <dbReference type="NCBI Taxonomy" id="2838479"/>
    <lineage>
        <taxon>Bacteria</taxon>
        <taxon>Pseudomonadati</taxon>
        <taxon>Bacteroidota</taxon>
        <taxon>Bacteroidia</taxon>
        <taxon>Bacteroidales</taxon>
        <taxon>Barnesiellaceae</taxon>
        <taxon>Barnesiella</taxon>
    </lineage>
</organism>